<evidence type="ECO:0000256" key="4">
    <source>
        <dbReference type="ARBA" id="ARBA00022692"/>
    </source>
</evidence>
<dbReference type="GO" id="GO:0004190">
    <property type="term" value="F:aspartic-type endopeptidase activity"/>
    <property type="evidence" value="ECO:0007669"/>
    <property type="project" value="InterPro"/>
</dbReference>
<feature type="transmembrane region" description="Helical" evidence="7">
    <location>
        <begin position="126"/>
        <end position="142"/>
    </location>
</feature>
<keyword evidence="4 7" id="KW-0812">Transmembrane</keyword>
<feature type="transmembrane region" description="Helical" evidence="7">
    <location>
        <begin position="222"/>
        <end position="245"/>
    </location>
</feature>
<protein>
    <submittedName>
        <fullName evidence="10">Prepilin peptidase</fullName>
    </submittedName>
</protein>
<feature type="transmembrane region" description="Helical" evidence="7">
    <location>
        <begin position="81"/>
        <end position="114"/>
    </location>
</feature>
<reference evidence="10 11" key="1">
    <citation type="submission" date="2019-10" db="EMBL/GenBank/DDBJ databases">
        <title>Comparative genomics of sulfur disproportionating microorganisms.</title>
        <authorList>
            <person name="Ward L.M."/>
            <person name="Bertran E."/>
            <person name="Johnston D."/>
        </authorList>
    </citation>
    <scope>NUCLEOTIDE SEQUENCE [LARGE SCALE GENOMIC DNA]</scope>
    <source>
        <strain evidence="10 11">DSM 14055</strain>
    </source>
</reference>
<comment type="similarity">
    <text evidence="2">Belongs to the peptidase A24 family.</text>
</comment>
<comment type="subcellular location">
    <subcellularLocation>
        <location evidence="1">Cell membrane</location>
        <topology evidence="1">Multi-pass membrane protein</topology>
    </subcellularLocation>
</comment>
<feature type="domain" description="Prepilin type IV endopeptidase peptidase" evidence="8">
    <location>
        <begin position="104"/>
        <end position="207"/>
    </location>
</feature>
<dbReference type="OrthoDB" id="9789291at2"/>
<evidence type="ECO:0000256" key="2">
    <source>
        <dbReference type="ARBA" id="ARBA00005801"/>
    </source>
</evidence>
<dbReference type="Pfam" id="PF01478">
    <property type="entry name" value="Peptidase_A24"/>
    <property type="match status" value="1"/>
</dbReference>
<keyword evidence="6 7" id="KW-0472">Membrane</keyword>
<dbReference type="Pfam" id="PF06750">
    <property type="entry name" value="A24_N_bact"/>
    <property type="match status" value="1"/>
</dbReference>
<dbReference type="AlphaFoldDB" id="A0A6N7IWV3"/>
<keyword evidence="3" id="KW-1003">Cell membrane</keyword>
<feature type="transmembrane region" description="Helical" evidence="7">
    <location>
        <begin position="149"/>
        <end position="167"/>
    </location>
</feature>
<name>A0A6N7IWV3_9FIRM</name>
<accession>A0A6N7IWV3</accession>
<dbReference type="Gene3D" id="1.20.120.1220">
    <property type="match status" value="1"/>
</dbReference>
<evidence type="ECO:0000313" key="11">
    <source>
        <dbReference type="Proteomes" id="UP000441717"/>
    </source>
</evidence>
<evidence type="ECO:0000256" key="5">
    <source>
        <dbReference type="ARBA" id="ARBA00022989"/>
    </source>
</evidence>
<comment type="caution">
    <text evidence="10">The sequence shown here is derived from an EMBL/GenBank/DDBJ whole genome shotgun (WGS) entry which is preliminary data.</text>
</comment>
<evidence type="ECO:0000256" key="3">
    <source>
        <dbReference type="ARBA" id="ARBA00022475"/>
    </source>
</evidence>
<feature type="transmembrane region" description="Helical" evidence="7">
    <location>
        <begin position="187"/>
        <end position="210"/>
    </location>
</feature>
<evidence type="ECO:0000256" key="6">
    <source>
        <dbReference type="ARBA" id="ARBA00023136"/>
    </source>
</evidence>
<gene>
    <name evidence="10" type="ORF">GFC01_17225</name>
</gene>
<evidence type="ECO:0000256" key="7">
    <source>
        <dbReference type="SAM" id="Phobius"/>
    </source>
</evidence>
<dbReference type="InterPro" id="IPR010627">
    <property type="entry name" value="Prepilin_pept_A24_N"/>
</dbReference>
<feature type="domain" description="Prepilin peptidase A24 N-terminal" evidence="9">
    <location>
        <begin position="11"/>
        <end position="94"/>
    </location>
</feature>
<evidence type="ECO:0000313" key="10">
    <source>
        <dbReference type="EMBL" id="MQL53967.1"/>
    </source>
</evidence>
<dbReference type="PANTHER" id="PTHR30487:SF0">
    <property type="entry name" value="PREPILIN LEADER PEPTIDASE_N-METHYLTRANSFERASE-RELATED"/>
    <property type="match status" value="1"/>
</dbReference>
<evidence type="ECO:0000256" key="1">
    <source>
        <dbReference type="ARBA" id="ARBA00004651"/>
    </source>
</evidence>
<dbReference type="EMBL" id="WHYR01000089">
    <property type="protein sequence ID" value="MQL53967.1"/>
    <property type="molecule type" value="Genomic_DNA"/>
</dbReference>
<dbReference type="RefSeq" id="WP_152948413.1">
    <property type="nucleotide sequence ID" value="NZ_WHYR01000089.1"/>
</dbReference>
<dbReference type="Proteomes" id="UP000441717">
    <property type="component" value="Unassembled WGS sequence"/>
</dbReference>
<dbReference type="GO" id="GO:0005886">
    <property type="term" value="C:plasma membrane"/>
    <property type="evidence" value="ECO:0007669"/>
    <property type="project" value="UniProtKB-SubCell"/>
</dbReference>
<sequence length="249" mass="26588">MGAAVTSVIFLFGLFIGSFLNVVIHRVPRGESVVFPGSHCPACGHKLAPVELVPVFSYIWLKGRCQQCGAKISLRYPLVELLTGLLFVSLFLRFGISLTLLKYMVLACILVVVTFTDLEHMLIPDRIVVFAIVAGVVLDLILKANPVPVLLGAIIPAAFLYFLAVITKGGVGGGDIKLAFAAGLFLGWSNVLALMTAFFLGGLAGIALLISGKKGRKDAMVFGPFLATGMLAAAVWGQAVINWYLNFFA</sequence>
<evidence type="ECO:0000259" key="9">
    <source>
        <dbReference type="Pfam" id="PF06750"/>
    </source>
</evidence>
<dbReference type="InterPro" id="IPR000045">
    <property type="entry name" value="Prepilin_IV_endopep_pep"/>
</dbReference>
<evidence type="ECO:0000259" key="8">
    <source>
        <dbReference type="Pfam" id="PF01478"/>
    </source>
</evidence>
<feature type="transmembrane region" description="Helical" evidence="7">
    <location>
        <begin position="6"/>
        <end position="24"/>
    </location>
</feature>
<organism evidence="10 11">
    <name type="scientific">Desulfofundulus thermobenzoicus</name>
    <dbReference type="NCBI Taxonomy" id="29376"/>
    <lineage>
        <taxon>Bacteria</taxon>
        <taxon>Bacillati</taxon>
        <taxon>Bacillota</taxon>
        <taxon>Clostridia</taxon>
        <taxon>Eubacteriales</taxon>
        <taxon>Peptococcaceae</taxon>
        <taxon>Desulfofundulus</taxon>
    </lineage>
</organism>
<dbReference type="PANTHER" id="PTHR30487">
    <property type="entry name" value="TYPE 4 PREPILIN-LIKE PROTEINS LEADER PEPTIDE-PROCESSING ENZYME"/>
    <property type="match status" value="1"/>
</dbReference>
<dbReference type="InterPro" id="IPR050882">
    <property type="entry name" value="Prepilin_peptidase/N-MTase"/>
</dbReference>
<keyword evidence="5 7" id="KW-1133">Transmembrane helix</keyword>
<proteinExistence type="inferred from homology"/>
<keyword evidence="11" id="KW-1185">Reference proteome</keyword>
<dbReference type="GO" id="GO:0006465">
    <property type="term" value="P:signal peptide processing"/>
    <property type="evidence" value="ECO:0007669"/>
    <property type="project" value="TreeGrafter"/>
</dbReference>